<dbReference type="InterPro" id="IPR013762">
    <property type="entry name" value="Integrase-like_cat_sf"/>
</dbReference>
<reference evidence="5 6" key="1">
    <citation type="submission" date="2020-03" db="EMBL/GenBank/DDBJ databases">
        <title>Above-ground endophytic microbial communities from plants in different locations in the United States.</title>
        <authorList>
            <person name="Frank C."/>
        </authorList>
    </citation>
    <scope>NUCLEOTIDE SEQUENCE [LARGE SCALE GENOMIC DNA]</scope>
    <source>
        <strain evidence="5 6">WW7</strain>
    </source>
</reference>
<evidence type="ECO:0000256" key="3">
    <source>
        <dbReference type="ARBA" id="ARBA00023172"/>
    </source>
</evidence>
<feature type="domain" description="Tyr recombinase" evidence="4">
    <location>
        <begin position="142"/>
        <end position="416"/>
    </location>
</feature>
<evidence type="ECO:0000313" key="6">
    <source>
        <dbReference type="Proteomes" id="UP001318300"/>
    </source>
</evidence>
<dbReference type="PANTHER" id="PTHR30349">
    <property type="entry name" value="PHAGE INTEGRASE-RELATED"/>
    <property type="match status" value="1"/>
</dbReference>
<name>A0ABX0T1S9_9MICO</name>
<evidence type="ECO:0000313" key="5">
    <source>
        <dbReference type="EMBL" id="NII39446.1"/>
    </source>
</evidence>
<keyword evidence="3" id="KW-0233">DNA recombination</keyword>
<dbReference type="EMBL" id="JAAOYO010000001">
    <property type="protein sequence ID" value="NII39446.1"/>
    <property type="molecule type" value="Genomic_DNA"/>
</dbReference>
<proteinExistence type="inferred from homology"/>
<dbReference type="InterPro" id="IPR011010">
    <property type="entry name" value="DNA_brk_join_enz"/>
</dbReference>
<accession>A0ABX0T1S9</accession>
<protein>
    <submittedName>
        <fullName evidence="5">Site-specific recombinase XerD</fullName>
    </submittedName>
</protein>
<dbReference type="InterPro" id="IPR010998">
    <property type="entry name" value="Integrase_recombinase_N"/>
</dbReference>
<comment type="caution">
    <text evidence="5">The sequence shown here is derived from an EMBL/GenBank/DDBJ whole genome shotgun (WGS) entry which is preliminary data.</text>
</comment>
<comment type="similarity">
    <text evidence="1">Belongs to the 'phage' integrase family.</text>
</comment>
<dbReference type="PANTHER" id="PTHR30349:SF41">
    <property type="entry name" value="INTEGRASE_RECOMBINASE PROTEIN MJ0367-RELATED"/>
    <property type="match status" value="1"/>
</dbReference>
<dbReference type="InterPro" id="IPR050090">
    <property type="entry name" value="Tyrosine_recombinase_XerCD"/>
</dbReference>
<sequence length="444" mass="50238">MPFVLDPCGAFDPDLNAFWTSGSTLLASTTLTLYAHHLARFLDFVWHARSLPHDRRNWRAVRHEDRLAYNYWRNEDPDGPRIAASTWNNEVTAVAQFYAFQHSIGNLAETPIRLIPPAKRPRIGQHLRTADRPAELRRTKLPTAPWLTPAEYRSWRDVGVRGYGSNGHRDPSSRSRQTARNAAFADLMFGVGFRLTEQASLLLSEIPRSDASSMYSRLAVPDSVTKNRSGREVLVAERALRVVDLYVRSDRSDAVQSAQETSSYTTVRDKLMLDDDGTFRSASGRRVRSTDASPGERLRLYRVTPRGLEPAALWLRADGLPMRPRTWQGVFIAANTRVKRLGLDIECNPHKLRHSWATITLAQLQRRYNSLRGEAAPAAMIGDPLNWVSRRLGHRRIETTMVYIHNLAELEAETILRLIPDTEDLVATPPGREISFDSLGTRLG</sequence>
<dbReference type="SUPFAM" id="SSF56349">
    <property type="entry name" value="DNA breaking-rejoining enzymes"/>
    <property type="match status" value="1"/>
</dbReference>
<dbReference type="Gene3D" id="1.10.150.130">
    <property type="match status" value="1"/>
</dbReference>
<dbReference type="Proteomes" id="UP001318300">
    <property type="component" value="Unassembled WGS sequence"/>
</dbReference>
<evidence type="ECO:0000259" key="4">
    <source>
        <dbReference type="PROSITE" id="PS51898"/>
    </source>
</evidence>
<dbReference type="InterPro" id="IPR002104">
    <property type="entry name" value="Integrase_catalytic"/>
</dbReference>
<dbReference type="RefSeq" id="WP_166778672.1">
    <property type="nucleotide sequence ID" value="NZ_JAAOYO010000001.1"/>
</dbReference>
<dbReference type="PROSITE" id="PS51898">
    <property type="entry name" value="TYR_RECOMBINASE"/>
    <property type="match status" value="1"/>
</dbReference>
<organism evidence="5 6">
    <name type="scientific">Curtobacterium salicis</name>
    <dbReference type="NCBI Taxonomy" id="1779862"/>
    <lineage>
        <taxon>Bacteria</taxon>
        <taxon>Bacillati</taxon>
        <taxon>Actinomycetota</taxon>
        <taxon>Actinomycetes</taxon>
        <taxon>Micrococcales</taxon>
        <taxon>Microbacteriaceae</taxon>
        <taxon>Curtobacterium</taxon>
    </lineage>
</organism>
<evidence type="ECO:0000256" key="1">
    <source>
        <dbReference type="ARBA" id="ARBA00008857"/>
    </source>
</evidence>
<evidence type="ECO:0000256" key="2">
    <source>
        <dbReference type="ARBA" id="ARBA00023125"/>
    </source>
</evidence>
<keyword evidence="6" id="KW-1185">Reference proteome</keyword>
<dbReference type="Gene3D" id="1.10.443.10">
    <property type="entry name" value="Intergrase catalytic core"/>
    <property type="match status" value="1"/>
</dbReference>
<keyword evidence="2" id="KW-0238">DNA-binding</keyword>
<gene>
    <name evidence="5" type="ORF">E9228_000065</name>
</gene>